<dbReference type="GO" id="GO:0046872">
    <property type="term" value="F:metal ion binding"/>
    <property type="evidence" value="ECO:0007669"/>
    <property type="project" value="UniProtKB-KW"/>
</dbReference>
<dbReference type="GO" id="GO:0050118">
    <property type="term" value="F:N-acetyldiaminopimelate deacetylase activity"/>
    <property type="evidence" value="ECO:0007669"/>
    <property type="project" value="UniProtKB-ARBA"/>
</dbReference>
<reference evidence="4 5" key="1">
    <citation type="submission" date="2017-10" db="EMBL/GenBank/DDBJ databases">
        <title>Sequencing the genomes of 1000 actinobacteria strains.</title>
        <authorList>
            <person name="Klenk H.-P."/>
        </authorList>
    </citation>
    <scope>NUCLEOTIDE SEQUENCE [LARGE SCALE GENOMIC DNA]</scope>
    <source>
        <strain evidence="4 5">DSM 20688</strain>
    </source>
</reference>
<evidence type="ECO:0000256" key="1">
    <source>
        <dbReference type="ARBA" id="ARBA00022801"/>
    </source>
</evidence>
<feature type="binding site" evidence="2">
    <location>
        <position position="100"/>
    </location>
    <ligand>
        <name>Mn(2+)</name>
        <dbReference type="ChEBI" id="CHEBI:29035"/>
        <label>2</label>
    </ligand>
</feature>
<dbReference type="FunFam" id="3.30.70.360:FF:000001">
    <property type="entry name" value="N-acetyldiaminopimelate deacetylase"/>
    <property type="match status" value="1"/>
</dbReference>
<evidence type="ECO:0000259" key="3">
    <source>
        <dbReference type="Pfam" id="PF07687"/>
    </source>
</evidence>
<feature type="binding site" evidence="2">
    <location>
        <position position="136"/>
    </location>
    <ligand>
        <name>Mn(2+)</name>
        <dbReference type="ChEBI" id="CHEBI:29035"/>
        <label>2</label>
    </ligand>
</feature>
<dbReference type="SUPFAM" id="SSF55031">
    <property type="entry name" value="Bacterial exopeptidase dimerisation domain"/>
    <property type="match status" value="1"/>
</dbReference>
<dbReference type="Gene3D" id="3.30.70.360">
    <property type="match status" value="1"/>
</dbReference>
<dbReference type="InterPro" id="IPR036264">
    <property type="entry name" value="Bact_exopeptidase_dim_dom"/>
</dbReference>
<dbReference type="AlphaFoldDB" id="A0A2A9DMV9"/>
<dbReference type="NCBIfam" id="TIGR01891">
    <property type="entry name" value="amidohydrolases"/>
    <property type="match status" value="1"/>
</dbReference>
<sequence>MDELFEHLATTREAREELYVWFHQHPELSMQEVQTRARISKELMRMGLEPQECGGGVVAVVRNGEGPTVLVRADFDALPMAEESGKTYAADPELGRMHSCGHDVHTTALLGATETLATCTDAWSGTFIALFQPGEEIAAGAQSMLDDGLADLIPTPDVALAQHVLTGLPGGCVGGVPGPFLSTAKNITVRIQGKGGHGSMPHLAVDPVVIASSTVMRLQTIVARELAPGTFGVVTVGSVQAGTSANIIPDSATLQINIRAFDESVAQHLTESIERIARSEAAAAGAPEPTFEYSNFYPLTDNDPQAAGKVMDAFRATFGEQAVPFEGAQASEDFSVIPRALGVPYFYWGLGGFAAPENAPGNHNPAFAPDMQPTLDRGSEAILAAAGAWLIP</sequence>
<dbReference type="Pfam" id="PF07687">
    <property type="entry name" value="M20_dimer"/>
    <property type="match status" value="1"/>
</dbReference>
<dbReference type="InterPro" id="IPR017439">
    <property type="entry name" value="Amidohydrolase"/>
</dbReference>
<dbReference type="InterPro" id="IPR002933">
    <property type="entry name" value="Peptidase_M20"/>
</dbReference>
<protein>
    <submittedName>
        <fullName evidence="4">Hippurate hydrolase</fullName>
    </submittedName>
</protein>
<keyword evidence="1 4" id="KW-0378">Hydrolase</keyword>
<dbReference type="GO" id="GO:0019877">
    <property type="term" value="P:diaminopimelate biosynthetic process"/>
    <property type="evidence" value="ECO:0007669"/>
    <property type="project" value="UniProtKB-ARBA"/>
</dbReference>
<comment type="caution">
    <text evidence="4">The sequence shown here is derived from an EMBL/GenBank/DDBJ whole genome shotgun (WGS) entry which is preliminary data.</text>
</comment>
<evidence type="ECO:0000313" key="5">
    <source>
        <dbReference type="Proteomes" id="UP000221653"/>
    </source>
</evidence>
<dbReference type="Gene3D" id="3.40.630.10">
    <property type="entry name" value="Zn peptidases"/>
    <property type="match status" value="1"/>
</dbReference>
<dbReference type="InterPro" id="IPR011650">
    <property type="entry name" value="Peptidase_M20_dimer"/>
</dbReference>
<dbReference type="Proteomes" id="UP000221653">
    <property type="component" value="Unassembled WGS sequence"/>
</dbReference>
<dbReference type="OrthoDB" id="9777385at2"/>
<feature type="binding site" evidence="2">
    <location>
        <position position="163"/>
    </location>
    <ligand>
        <name>Mn(2+)</name>
        <dbReference type="ChEBI" id="CHEBI:29035"/>
        <label>2</label>
    </ligand>
</feature>
<comment type="cofactor">
    <cofactor evidence="2">
        <name>Mn(2+)</name>
        <dbReference type="ChEBI" id="CHEBI:29035"/>
    </cofactor>
    <text evidence="2">The Mn(2+) ion enhances activity.</text>
</comment>
<keyword evidence="2" id="KW-0479">Metal-binding</keyword>
<name>A0A2A9DMV9_9CORY</name>
<proteinExistence type="predicted"/>
<organism evidence="4 5">
    <name type="scientific">Corynebacterium renale</name>
    <dbReference type="NCBI Taxonomy" id="1724"/>
    <lineage>
        <taxon>Bacteria</taxon>
        <taxon>Bacillati</taxon>
        <taxon>Actinomycetota</taxon>
        <taxon>Actinomycetes</taxon>
        <taxon>Mycobacteriales</taxon>
        <taxon>Corynebacteriaceae</taxon>
        <taxon>Corynebacterium</taxon>
    </lineage>
</organism>
<keyword evidence="5" id="KW-1185">Reference proteome</keyword>
<dbReference type="SUPFAM" id="SSF53187">
    <property type="entry name" value="Zn-dependent exopeptidases"/>
    <property type="match status" value="1"/>
</dbReference>
<feature type="domain" description="Peptidase M20 dimerisation" evidence="3">
    <location>
        <begin position="185"/>
        <end position="282"/>
    </location>
</feature>
<dbReference type="PANTHER" id="PTHR11014:SF63">
    <property type="entry name" value="METALLOPEPTIDASE, PUTATIVE (AFU_ORTHOLOGUE AFUA_6G09600)-RELATED"/>
    <property type="match status" value="1"/>
</dbReference>
<dbReference type="EMBL" id="PDJF01000001">
    <property type="protein sequence ID" value="PFG27944.1"/>
    <property type="molecule type" value="Genomic_DNA"/>
</dbReference>
<evidence type="ECO:0000313" key="4">
    <source>
        <dbReference type="EMBL" id="PFG27944.1"/>
    </source>
</evidence>
<accession>A0A2A9DMV9</accession>
<dbReference type="PANTHER" id="PTHR11014">
    <property type="entry name" value="PEPTIDASE M20 FAMILY MEMBER"/>
    <property type="match status" value="1"/>
</dbReference>
<dbReference type="Pfam" id="PF01546">
    <property type="entry name" value="Peptidase_M20"/>
    <property type="match status" value="1"/>
</dbReference>
<keyword evidence="2" id="KW-0464">Manganese</keyword>
<dbReference type="RefSeq" id="WP_048380910.1">
    <property type="nucleotide sequence ID" value="NZ_LDYE01000008.1"/>
</dbReference>
<dbReference type="PIRSF" id="PIRSF005962">
    <property type="entry name" value="Pept_M20D_amidohydro"/>
    <property type="match status" value="1"/>
</dbReference>
<evidence type="ECO:0000256" key="2">
    <source>
        <dbReference type="PIRSR" id="PIRSR005962-1"/>
    </source>
</evidence>
<feature type="binding site" evidence="2">
    <location>
        <position position="363"/>
    </location>
    <ligand>
        <name>Mn(2+)</name>
        <dbReference type="ChEBI" id="CHEBI:29035"/>
        <label>2</label>
    </ligand>
</feature>
<gene>
    <name evidence="4" type="ORF">ATK06_1026</name>
</gene>
<feature type="binding site" evidence="2">
    <location>
        <position position="102"/>
    </location>
    <ligand>
        <name>Mn(2+)</name>
        <dbReference type="ChEBI" id="CHEBI:29035"/>
        <label>2</label>
    </ligand>
</feature>